<dbReference type="InterPro" id="IPR041413">
    <property type="entry name" value="MLTR_LBD"/>
</dbReference>
<sequence length="273" mass="29844">MSEHPLGEYLRARRGQVAAETLGLPSHGRRRVPGLRREEVAAMAGVSIDYYTRLEQGRERNPSVQVLEAIGAVLGLTGDARLHLFRLAGLIPGIERGGASESVSPELLRLLEMWPDNPAIVLGKAYDVLAGNRLAYALFEGFQYGPNLLLKVFLDPDARTFYPDWPEVAANSVAGFRVLYGIAPEDPRVLEVLAELTARSAEFGRIWRGHEAHGKRLERKRFQHREVGALDLQMNAFEVKAAPGQELVVYHAESGSPSADGLALLGTLAASST</sequence>
<gene>
    <name evidence="2" type="ORF">JOE69_001098</name>
</gene>
<dbReference type="Gene3D" id="1.10.260.40">
    <property type="entry name" value="lambda repressor-like DNA-binding domains"/>
    <property type="match status" value="1"/>
</dbReference>
<dbReference type="CDD" id="cd00093">
    <property type="entry name" value="HTH_XRE"/>
    <property type="match status" value="1"/>
</dbReference>
<dbReference type="EMBL" id="JAVDQF010000001">
    <property type="protein sequence ID" value="MDR6268860.1"/>
    <property type="molecule type" value="Genomic_DNA"/>
</dbReference>
<reference evidence="2 3" key="1">
    <citation type="submission" date="2023-07" db="EMBL/GenBank/DDBJ databases">
        <title>Sequencing the genomes of 1000 actinobacteria strains.</title>
        <authorList>
            <person name="Klenk H.-P."/>
        </authorList>
    </citation>
    <scope>NUCLEOTIDE SEQUENCE [LARGE SCALE GENOMIC DNA]</scope>
    <source>
        <strain evidence="2 3">DSM 14555</strain>
    </source>
</reference>
<dbReference type="RefSeq" id="WP_309796759.1">
    <property type="nucleotide sequence ID" value="NZ_BAAAHY010000006.1"/>
</dbReference>
<evidence type="ECO:0000259" key="1">
    <source>
        <dbReference type="PROSITE" id="PS50943"/>
    </source>
</evidence>
<dbReference type="InterPro" id="IPR010982">
    <property type="entry name" value="Lambda_DNA-bd_dom_sf"/>
</dbReference>
<evidence type="ECO:0000313" key="3">
    <source>
        <dbReference type="Proteomes" id="UP001185069"/>
    </source>
</evidence>
<organism evidence="2 3">
    <name type="scientific">Arthrobacter russicus</name>
    <dbReference type="NCBI Taxonomy" id="172040"/>
    <lineage>
        <taxon>Bacteria</taxon>
        <taxon>Bacillati</taxon>
        <taxon>Actinomycetota</taxon>
        <taxon>Actinomycetes</taxon>
        <taxon>Micrococcales</taxon>
        <taxon>Micrococcaceae</taxon>
        <taxon>Arthrobacter</taxon>
    </lineage>
</organism>
<accession>A0ABU1J8W0</accession>
<proteinExistence type="predicted"/>
<dbReference type="PROSITE" id="PS50943">
    <property type="entry name" value="HTH_CROC1"/>
    <property type="match status" value="1"/>
</dbReference>
<name>A0ABU1J8W0_9MICC</name>
<feature type="domain" description="HTH cro/C1-type" evidence="1">
    <location>
        <begin position="34"/>
        <end position="81"/>
    </location>
</feature>
<dbReference type="Gene3D" id="3.30.450.180">
    <property type="match status" value="1"/>
</dbReference>
<keyword evidence="3" id="KW-1185">Reference proteome</keyword>
<dbReference type="Pfam" id="PF17765">
    <property type="entry name" value="MLTR_LBD"/>
    <property type="match status" value="1"/>
</dbReference>
<dbReference type="Proteomes" id="UP001185069">
    <property type="component" value="Unassembled WGS sequence"/>
</dbReference>
<dbReference type="InterPro" id="IPR001387">
    <property type="entry name" value="Cro/C1-type_HTH"/>
</dbReference>
<protein>
    <submittedName>
        <fullName evidence="2">Transcriptional regulator with XRE-family HTH domain</fullName>
    </submittedName>
</protein>
<dbReference type="Pfam" id="PF13560">
    <property type="entry name" value="HTH_31"/>
    <property type="match status" value="1"/>
</dbReference>
<dbReference type="PANTHER" id="PTHR35010">
    <property type="entry name" value="BLL4672 PROTEIN-RELATED"/>
    <property type="match status" value="1"/>
</dbReference>
<comment type="caution">
    <text evidence="2">The sequence shown here is derived from an EMBL/GenBank/DDBJ whole genome shotgun (WGS) entry which is preliminary data.</text>
</comment>
<dbReference type="SUPFAM" id="SSF47413">
    <property type="entry name" value="lambda repressor-like DNA-binding domains"/>
    <property type="match status" value="1"/>
</dbReference>
<evidence type="ECO:0000313" key="2">
    <source>
        <dbReference type="EMBL" id="MDR6268860.1"/>
    </source>
</evidence>
<dbReference type="SMART" id="SM00530">
    <property type="entry name" value="HTH_XRE"/>
    <property type="match status" value="1"/>
</dbReference>
<dbReference type="PANTHER" id="PTHR35010:SF2">
    <property type="entry name" value="BLL4672 PROTEIN"/>
    <property type="match status" value="1"/>
</dbReference>